<feature type="active site" description="Proton donor/acceptor" evidence="10">
    <location>
        <position position="215"/>
    </location>
</feature>
<dbReference type="HOGENOM" id="CLU_040058_2_2_1"/>
<keyword evidence="5 12" id="KW-0964">Secreted</keyword>
<keyword evidence="6 12" id="KW-0732">Signal</keyword>
<dbReference type="PROSITE" id="PS00931">
    <property type="entry name" value="CUTINASE_2"/>
    <property type="match status" value="1"/>
</dbReference>
<comment type="catalytic activity">
    <reaction evidence="9 12">
        <text>cutin + H2O = cutin monomers.</text>
        <dbReference type="EC" id="3.1.1.74"/>
    </reaction>
</comment>
<dbReference type="PANTHER" id="PTHR48250:SF2">
    <property type="entry name" value="CUTINASE"/>
    <property type="match status" value="1"/>
</dbReference>
<dbReference type="PANTHER" id="PTHR48250">
    <property type="entry name" value="CUTINASE 2-RELATED"/>
    <property type="match status" value="1"/>
</dbReference>
<dbReference type="InterPro" id="IPR011150">
    <property type="entry name" value="Cutinase_monf"/>
</dbReference>
<dbReference type="AlphaFoldDB" id="C9SM33"/>
<evidence type="ECO:0000256" key="4">
    <source>
        <dbReference type="ARBA" id="ARBA00022487"/>
    </source>
</evidence>
<evidence type="ECO:0000256" key="5">
    <source>
        <dbReference type="ARBA" id="ARBA00022525"/>
    </source>
</evidence>
<evidence type="ECO:0000256" key="3">
    <source>
        <dbReference type="ARBA" id="ARBA00013095"/>
    </source>
</evidence>
<name>C9SM33_VERA1</name>
<dbReference type="InterPro" id="IPR029058">
    <property type="entry name" value="AB_hydrolase_fold"/>
</dbReference>
<dbReference type="GO" id="GO:0005576">
    <property type="term" value="C:extracellular region"/>
    <property type="evidence" value="ECO:0007669"/>
    <property type="project" value="UniProtKB-SubCell"/>
</dbReference>
<dbReference type="KEGG" id="val:VDBG_05957"/>
<comment type="similarity">
    <text evidence="2 12">Belongs to the cutinase family.</text>
</comment>
<evidence type="ECO:0000256" key="13">
    <source>
        <dbReference type="SAM" id="MobiDB-lite"/>
    </source>
</evidence>
<dbReference type="GeneID" id="9536314"/>
<feature type="disulfide bond" evidence="11">
    <location>
        <begin position="75"/>
        <end position="139"/>
    </location>
</feature>
<evidence type="ECO:0000256" key="10">
    <source>
        <dbReference type="PIRSR" id="PIRSR611150-1"/>
    </source>
</evidence>
<dbReference type="eggNOG" id="ENOG502S3AW">
    <property type="taxonomic scope" value="Eukaryota"/>
</dbReference>
<reference evidence="15" key="1">
    <citation type="journal article" date="2011" name="PLoS Pathog.">
        <title>Comparative genomics yields insights into niche adaptation of plant vascular wilt pathogens.</title>
        <authorList>
            <person name="Klosterman S.J."/>
            <person name="Subbarao K.V."/>
            <person name="Kang S."/>
            <person name="Veronese P."/>
            <person name="Gold S.E."/>
            <person name="Thomma B.P.H.J."/>
            <person name="Chen Z."/>
            <person name="Henrissat B."/>
            <person name="Lee Y.-H."/>
            <person name="Park J."/>
            <person name="Garcia-Pedrajas M.D."/>
            <person name="Barbara D.J."/>
            <person name="Anchieta A."/>
            <person name="de Jonge R."/>
            <person name="Santhanam P."/>
            <person name="Maruthachalam K."/>
            <person name="Atallah Z."/>
            <person name="Amyotte S.G."/>
            <person name="Paz Z."/>
            <person name="Inderbitzin P."/>
            <person name="Hayes R.J."/>
            <person name="Heiman D.I."/>
            <person name="Young S."/>
            <person name="Zeng Q."/>
            <person name="Engels R."/>
            <person name="Galagan J."/>
            <person name="Cuomo C.A."/>
            <person name="Dobinson K.F."/>
            <person name="Ma L.-J."/>
        </authorList>
    </citation>
    <scope>NUCLEOTIDE SEQUENCE [LARGE SCALE GENOMIC DNA]</scope>
    <source>
        <strain evidence="15">VaMs.102 / ATCC MYA-4576 / FGSC 10136</strain>
    </source>
</reference>
<keyword evidence="4 12" id="KW-0719">Serine esterase</keyword>
<keyword evidence="7 12" id="KW-0378">Hydrolase</keyword>
<evidence type="ECO:0000256" key="2">
    <source>
        <dbReference type="ARBA" id="ARBA00007534"/>
    </source>
</evidence>
<feature type="active site" evidence="10">
    <location>
        <position position="202"/>
    </location>
</feature>
<dbReference type="GO" id="GO:0016052">
    <property type="term" value="P:carbohydrate catabolic process"/>
    <property type="evidence" value="ECO:0007669"/>
    <property type="project" value="TreeGrafter"/>
</dbReference>
<dbReference type="OrthoDB" id="2975078at2759"/>
<evidence type="ECO:0000256" key="1">
    <source>
        <dbReference type="ARBA" id="ARBA00004613"/>
    </source>
</evidence>
<evidence type="ECO:0000313" key="15">
    <source>
        <dbReference type="Proteomes" id="UP000008698"/>
    </source>
</evidence>
<feature type="disulfide bond" evidence="11">
    <location>
        <begin position="198"/>
        <end position="205"/>
    </location>
</feature>
<dbReference type="GO" id="GO:0050525">
    <property type="term" value="F:cutinase activity"/>
    <property type="evidence" value="ECO:0007669"/>
    <property type="project" value="UniProtKB-UniRule"/>
</dbReference>
<dbReference type="InterPro" id="IPR000675">
    <property type="entry name" value="Cutinase/axe"/>
</dbReference>
<dbReference type="EMBL" id="DS985220">
    <property type="protein sequence ID" value="EEY19848.1"/>
    <property type="molecule type" value="Genomic_DNA"/>
</dbReference>
<keyword evidence="15" id="KW-1185">Reference proteome</keyword>
<keyword evidence="8 11" id="KW-1015">Disulfide bond</keyword>
<evidence type="ECO:0000256" key="6">
    <source>
        <dbReference type="ARBA" id="ARBA00022729"/>
    </source>
</evidence>
<dbReference type="OMA" id="YHNSANA"/>
<dbReference type="ESTHER" id="verdv-g2wym5">
    <property type="family name" value="Cutinase"/>
</dbReference>
<dbReference type="InterPro" id="IPR043580">
    <property type="entry name" value="CUTINASE_1"/>
</dbReference>
<feature type="region of interest" description="Disordered" evidence="13">
    <location>
        <begin position="219"/>
        <end position="238"/>
    </location>
</feature>
<dbReference type="Proteomes" id="UP000008698">
    <property type="component" value="Unassembled WGS sequence"/>
</dbReference>
<feature type="signal peptide" evidence="12">
    <location>
        <begin position="1"/>
        <end position="18"/>
    </location>
</feature>
<proteinExistence type="inferred from homology"/>
<dbReference type="RefSeq" id="XP_003003515.1">
    <property type="nucleotide sequence ID" value="XM_003003469.1"/>
</dbReference>
<evidence type="ECO:0000256" key="8">
    <source>
        <dbReference type="ARBA" id="ARBA00023157"/>
    </source>
</evidence>
<dbReference type="PROSITE" id="PS00155">
    <property type="entry name" value="CUTINASE_1"/>
    <property type="match status" value="1"/>
</dbReference>
<dbReference type="InterPro" id="IPR043579">
    <property type="entry name" value="CUTINASE_2"/>
</dbReference>
<feature type="active site" description="Nucleophile" evidence="10">
    <location>
        <position position="150"/>
    </location>
</feature>
<dbReference type="Pfam" id="PF01083">
    <property type="entry name" value="Cutinase"/>
    <property type="match status" value="1"/>
</dbReference>
<dbReference type="SUPFAM" id="SSF53474">
    <property type="entry name" value="alpha/beta-Hydrolases"/>
    <property type="match status" value="1"/>
</dbReference>
<protein>
    <recommendedName>
        <fullName evidence="3 12">Cutinase</fullName>
        <ecNumber evidence="3 12">3.1.1.74</ecNumber>
    </recommendedName>
</protein>
<comment type="function">
    <text evidence="12">Catalyzes the hydrolysis of complex carboxylic polyesters found in the cell wall of plants. Degrades cutin, a macromolecule that forms the structure of the plant cuticle.</text>
</comment>
<evidence type="ECO:0000256" key="12">
    <source>
        <dbReference type="RuleBase" id="RU361263"/>
    </source>
</evidence>
<evidence type="ECO:0000313" key="14">
    <source>
        <dbReference type="EMBL" id="EEY19848.1"/>
    </source>
</evidence>
<gene>
    <name evidence="14" type="ORF">VDBG_05957</name>
</gene>
<dbReference type="SMART" id="SM01110">
    <property type="entry name" value="Cutinase"/>
    <property type="match status" value="1"/>
</dbReference>
<feature type="chain" id="PRO_5005125945" description="Cutinase" evidence="12">
    <location>
        <begin position="19"/>
        <end position="257"/>
    </location>
</feature>
<evidence type="ECO:0000256" key="9">
    <source>
        <dbReference type="ARBA" id="ARBA00034045"/>
    </source>
</evidence>
<dbReference type="EC" id="3.1.1.74" evidence="3 12"/>
<organism evidence="15">
    <name type="scientific">Verticillium alfalfae (strain VaMs.102 / ATCC MYA-4576 / FGSC 10136)</name>
    <name type="common">Verticillium wilt of alfalfa</name>
    <name type="synonym">Verticillium albo-atrum</name>
    <dbReference type="NCBI Taxonomy" id="526221"/>
    <lineage>
        <taxon>Eukaryota</taxon>
        <taxon>Fungi</taxon>
        <taxon>Dikarya</taxon>
        <taxon>Ascomycota</taxon>
        <taxon>Pezizomycotina</taxon>
        <taxon>Sordariomycetes</taxon>
        <taxon>Hypocreomycetidae</taxon>
        <taxon>Glomerellales</taxon>
        <taxon>Plectosphaerellaceae</taxon>
        <taxon>Verticillium</taxon>
    </lineage>
</organism>
<accession>C9SM33</accession>
<evidence type="ECO:0000256" key="11">
    <source>
        <dbReference type="PIRSR" id="PIRSR611150-2"/>
    </source>
</evidence>
<dbReference type="Gene3D" id="3.40.50.1820">
    <property type="entry name" value="alpha/beta hydrolase"/>
    <property type="match status" value="1"/>
</dbReference>
<sequence>MKFTQVLVALAATRGALSAPVELESLAVADEAFPLAELQAYYEKEFSKTEDVETTIKARQYASATSNQLIDGTPCRRVTLIYARGTTQDGNVGDAAAVGPVFFNALAQQGGRPPIWPSRAWTTRPTSSVSSPEGAASQCPNTRIVLSGYSQGAQLVHNAAEQISAAVTARVTAVLTFGDPDRDEAFGSIPAARTRVICRSGDNICDGGIIVTSPHRQYQPEAPGAGTWGACQSSSDGDAGDWLSRQCLPGVRTGSDH</sequence>
<comment type="subcellular location">
    <subcellularLocation>
        <location evidence="1 12">Secreted</location>
    </subcellularLocation>
</comment>
<evidence type="ECO:0000256" key="7">
    <source>
        <dbReference type="ARBA" id="ARBA00022801"/>
    </source>
</evidence>